<dbReference type="InterPro" id="IPR004839">
    <property type="entry name" value="Aminotransferase_I/II_large"/>
</dbReference>
<sequence>MDESGLTRTDLGLFLELNKQDPSLPAYRRLFLALRQLILNHRIDGGTRLPATRSLASALKISRNTVKSAYELLQAEGYIYTRTGAGCFVAELPKAVQGGEPSVGMPQPERTQQGGWVSPGPGLLQPGIPALDHFPYRRWQRAMQKSVSSAGLLAGDPQGDLRLRQEIVRWLGAQRGMPVDANQVLITSGSQQGIYLAANQLVRAGDRVLLERPGFPGSERVFKAVGAQIDYFHQQDLDGVDRLGKARLMLLTPSRNFPLGHTLSADRRLALLNWAQQNDLWLLEDDYDSEFAAGPALSAMYSLDAHERVIYAGTFSRTLFPGLRLGYLVLPLALVQGFLQTRRVIDGGLSLPAQIALAEFMACGDYGRHLRRMKRLYQQRRQVLERLIAASALDGLALVDAGGGMNLCLQLPASLNDQALEKLLALEGVSVRALSGYDPQQSRGLVVGFTAQDRDAMSHGVAILERVLGPLLATGQS</sequence>
<dbReference type="InterPro" id="IPR036390">
    <property type="entry name" value="WH_DNA-bd_sf"/>
</dbReference>
<dbReference type="SUPFAM" id="SSF46785">
    <property type="entry name" value="Winged helix' DNA-binding domain"/>
    <property type="match status" value="1"/>
</dbReference>
<name>A0A1H5YZZ2_9GAMM</name>
<dbReference type="Proteomes" id="UP000236745">
    <property type="component" value="Unassembled WGS sequence"/>
</dbReference>
<dbReference type="PANTHER" id="PTHR46577:SF1">
    <property type="entry name" value="HTH-TYPE TRANSCRIPTIONAL REGULATORY PROTEIN GABR"/>
    <property type="match status" value="1"/>
</dbReference>
<comment type="similarity">
    <text evidence="1">In the C-terminal section; belongs to the class-I pyridoxal-phosphate-dependent aminotransferase family.</text>
</comment>
<dbReference type="GO" id="GO:0030170">
    <property type="term" value="F:pyridoxal phosphate binding"/>
    <property type="evidence" value="ECO:0007669"/>
    <property type="project" value="InterPro"/>
</dbReference>
<dbReference type="InterPro" id="IPR036388">
    <property type="entry name" value="WH-like_DNA-bd_sf"/>
</dbReference>
<dbReference type="Pfam" id="PF00155">
    <property type="entry name" value="Aminotran_1_2"/>
    <property type="match status" value="1"/>
</dbReference>
<evidence type="ECO:0000259" key="6">
    <source>
        <dbReference type="PROSITE" id="PS50949"/>
    </source>
</evidence>
<keyword evidence="5" id="KW-0804">Transcription</keyword>
<evidence type="ECO:0000256" key="2">
    <source>
        <dbReference type="ARBA" id="ARBA00022898"/>
    </source>
</evidence>
<reference evidence="7 8" key="1">
    <citation type="submission" date="2016-10" db="EMBL/GenBank/DDBJ databases">
        <authorList>
            <person name="de Groot N.N."/>
        </authorList>
    </citation>
    <scope>NUCLEOTIDE SEQUENCE [LARGE SCALE GENOMIC DNA]</scope>
    <source>
        <strain evidence="7 8">DSM 22012</strain>
    </source>
</reference>
<proteinExistence type="inferred from homology"/>
<dbReference type="Gene3D" id="3.40.640.10">
    <property type="entry name" value="Type I PLP-dependent aspartate aminotransferase-like (Major domain)"/>
    <property type="match status" value="1"/>
</dbReference>
<dbReference type="GO" id="GO:0003700">
    <property type="term" value="F:DNA-binding transcription factor activity"/>
    <property type="evidence" value="ECO:0007669"/>
    <property type="project" value="InterPro"/>
</dbReference>
<dbReference type="InterPro" id="IPR000524">
    <property type="entry name" value="Tscrpt_reg_HTH_GntR"/>
</dbReference>
<evidence type="ECO:0000256" key="5">
    <source>
        <dbReference type="ARBA" id="ARBA00023163"/>
    </source>
</evidence>
<keyword evidence="2" id="KW-0663">Pyridoxal phosphate</keyword>
<evidence type="ECO:0000256" key="3">
    <source>
        <dbReference type="ARBA" id="ARBA00023015"/>
    </source>
</evidence>
<dbReference type="PANTHER" id="PTHR46577">
    <property type="entry name" value="HTH-TYPE TRANSCRIPTIONAL REGULATORY PROTEIN GABR"/>
    <property type="match status" value="1"/>
</dbReference>
<dbReference type="CDD" id="cd00609">
    <property type="entry name" value="AAT_like"/>
    <property type="match status" value="1"/>
</dbReference>
<evidence type="ECO:0000313" key="8">
    <source>
        <dbReference type="Proteomes" id="UP000236745"/>
    </source>
</evidence>
<dbReference type="RefSeq" id="WP_104002796.1">
    <property type="nucleotide sequence ID" value="NZ_FNVQ01000001.1"/>
</dbReference>
<dbReference type="SMART" id="SM00345">
    <property type="entry name" value="HTH_GNTR"/>
    <property type="match status" value="1"/>
</dbReference>
<keyword evidence="8" id="KW-1185">Reference proteome</keyword>
<dbReference type="AlphaFoldDB" id="A0A1H5YZZ2"/>
<keyword evidence="3" id="KW-0805">Transcription regulation</keyword>
<feature type="domain" description="HTH gntR-type" evidence="6">
    <location>
        <begin position="24"/>
        <end position="92"/>
    </location>
</feature>
<gene>
    <name evidence="7" type="ORF">SAMN05444390_1011933</name>
</gene>
<keyword evidence="4" id="KW-0238">DNA-binding</keyword>
<accession>A0A1H5YZZ2</accession>
<dbReference type="Pfam" id="PF00392">
    <property type="entry name" value="GntR"/>
    <property type="match status" value="1"/>
</dbReference>
<dbReference type="Gene3D" id="1.10.10.10">
    <property type="entry name" value="Winged helix-like DNA-binding domain superfamily/Winged helix DNA-binding domain"/>
    <property type="match status" value="1"/>
</dbReference>
<dbReference type="InterPro" id="IPR015424">
    <property type="entry name" value="PyrdxlP-dep_Trfase"/>
</dbReference>
<dbReference type="GO" id="GO:0003677">
    <property type="term" value="F:DNA binding"/>
    <property type="evidence" value="ECO:0007669"/>
    <property type="project" value="UniProtKB-KW"/>
</dbReference>
<evidence type="ECO:0000256" key="1">
    <source>
        <dbReference type="ARBA" id="ARBA00005384"/>
    </source>
</evidence>
<dbReference type="InterPro" id="IPR051446">
    <property type="entry name" value="HTH_trans_reg/aminotransferase"/>
</dbReference>
<dbReference type="OrthoDB" id="9808770at2"/>
<dbReference type="PROSITE" id="PS50949">
    <property type="entry name" value="HTH_GNTR"/>
    <property type="match status" value="1"/>
</dbReference>
<dbReference type="SUPFAM" id="SSF53383">
    <property type="entry name" value="PLP-dependent transferases"/>
    <property type="match status" value="1"/>
</dbReference>
<organism evidence="7 8">
    <name type="scientific">Marinobacterium lutimaris</name>
    <dbReference type="NCBI Taxonomy" id="568106"/>
    <lineage>
        <taxon>Bacteria</taxon>
        <taxon>Pseudomonadati</taxon>
        <taxon>Pseudomonadota</taxon>
        <taxon>Gammaproteobacteria</taxon>
        <taxon>Oceanospirillales</taxon>
        <taxon>Oceanospirillaceae</taxon>
        <taxon>Marinobacterium</taxon>
    </lineage>
</organism>
<evidence type="ECO:0000256" key="4">
    <source>
        <dbReference type="ARBA" id="ARBA00023125"/>
    </source>
</evidence>
<dbReference type="EMBL" id="FNVQ01000001">
    <property type="protein sequence ID" value="SEG28756.1"/>
    <property type="molecule type" value="Genomic_DNA"/>
</dbReference>
<evidence type="ECO:0000313" key="7">
    <source>
        <dbReference type="EMBL" id="SEG28756.1"/>
    </source>
</evidence>
<dbReference type="InterPro" id="IPR015421">
    <property type="entry name" value="PyrdxlP-dep_Trfase_major"/>
</dbReference>
<protein>
    <submittedName>
        <fullName evidence="7">Transcriptional regulator, GntR family</fullName>
    </submittedName>
</protein>
<dbReference type="CDD" id="cd07377">
    <property type="entry name" value="WHTH_GntR"/>
    <property type="match status" value="1"/>
</dbReference>
<dbReference type="PRINTS" id="PR00035">
    <property type="entry name" value="HTHGNTR"/>
</dbReference>